<dbReference type="SUPFAM" id="SSF53271">
    <property type="entry name" value="PRTase-like"/>
    <property type="match status" value="1"/>
</dbReference>
<protein>
    <submittedName>
        <fullName evidence="4">Phosphoribosyl transferase protein</fullName>
    </submittedName>
</protein>
<proteinExistence type="inferred from homology"/>
<evidence type="ECO:0000313" key="5">
    <source>
        <dbReference type="Proteomes" id="UP000006242"/>
    </source>
</evidence>
<dbReference type="InterPro" id="IPR029057">
    <property type="entry name" value="PRTase-like"/>
</dbReference>
<keyword evidence="4" id="KW-0808">Transferase</keyword>
<dbReference type="OrthoDB" id="9793412at2"/>
<dbReference type="AlphaFoldDB" id="U2E1Q9"/>
<dbReference type="InterPro" id="IPR044005">
    <property type="entry name" value="DZR_2"/>
</dbReference>
<dbReference type="eggNOG" id="COG1040">
    <property type="taxonomic scope" value="Bacteria"/>
</dbReference>
<dbReference type="Proteomes" id="UP000006242">
    <property type="component" value="Unassembled WGS sequence"/>
</dbReference>
<name>U2E1Q9_9GAMM</name>
<dbReference type="STRING" id="1033802.SSPSH_003333"/>
<dbReference type="PANTHER" id="PTHR47505">
    <property type="entry name" value="DNA UTILIZATION PROTEIN YHGH"/>
    <property type="match status" value="1"/>
</dbReference>
<dbReference type="PANTHER" id="PTHR47505:SF1">
    <property type="entry name" value="DNA UTILIZATION PROTEIN YHGH"/>
    <property type="match status" value="1"/>
</dbReference>
<dbReference type="InterPro" id="IPR000836">
    <property type="entry name" value="PRTase_dom"/>
</dbReference>
<gene>
    <name evidence="4" type="ORF">SSPSH_003333</name>
</gene>
<dbReference type="CDD" id="cd06223">
    <property type="entry name" value="PRTases_typeI"/>
    <property type="match status" value="1"/>
</dbReference>
<evidence type="ECO:0000259" key="2">
    <source>
        <dbReference type="Pfam" id="PF00156"/>
    </source>
</evidence>
<dbReference type="GO" id="GO:0016740">
    <property type="term" value="F:transferase activity"/>
    <property type="evidence" value="ECO:0007669"/>
    <property type="project" value="UniProtKB-KW"/>
</dbReference>
<dbReference type="Pfam" id="PF00156">
    <property type="entry name" value="Pribosyltran"/>
    <property type="match status" value="1"/>
</dbReference>
<dbReference type="Pfam" id="PF18912">
    <property type="entry name" value="DZR_2"/>
    <property type="match status" value="1"/>
</dbReference>
<sequence length="234" mass="25915">MHFLYRWSKNIQTRLLGPSCVLCRAPAPLTQDLCADCKAELPWLESACRHCALALPATAAHRICRACRTRPLAEQAIAALHYRPPADWLITRLKFNARMPHARLLGDLLAERIAAGDIATPDCLVPVPLHPINLRQRGFNQAERLARRIARQLDVSIAMRGIERRRATQRQSMLAASERRANIRDAFACDVDLAGAHIAIVDDVVTTGHTVRALAACLRSAGARRVDLYAVARA</sequence>
<keyword evidence="5" id="KW-1185">Reference proteome</keyword>
<evidence type="ECO:0000256" key="1">
    <source>
        <dbReference type="ARBA" id="ARBA00008007"/>
    </source>
</evidence>
<feature type="domain" description="Double zinc ribbon" evidence="3">
    <location>
        <begin position="14"/>
        <end position="68"/>
    </location>
</feature>
<comment type="similarity">
    <text evidence="1">Belongs to the ComF/GntX family.</text>
</comment>
<dbReference type="InterPro" id="IPR051910">
    <property type="entry name" value="ComF/GntX_DNA_util-trans"/>
</dbReference>
<accession>U2E1Q9</accession>
<reference evidence="4 5" key="1">
    <citation type="journal article" date="2011" name="J. Bacteriol.">
        <title>Genome sequence of Salinisphaera shabanensis, a gammaproteobacterium from the harsh, variable environment of the brine-seawater interface of the Shaban Deep in the Red Sea.</title>
        <authorList>
            <person name="Antunes A."/>
            <person name="Alam I."/>
            <person name="Bajic V.B."/>
            <person name="Stingl U."/>
        </authorList>
    </citation>
    <scope>NUCLEOTIDE SEQUENCE [LARGE SCALE GENOMIC DNA]</scope>
    <source>
        <strain evidence="4 5">E1L3A</strain>
    </source>
</reference>
<organism evidence="4 5">
    <name type="scientific">Salinisphaera shabanensis E1L3A</name>
    <dbReference type="NCBI Taxonomy" id="1033802"/>
    <lineage>
        <taxon>Bacteria</taxon>
        <taxon>Pseudomonadati</taxon>
        <taxon>Pseudomonadota</taxon>
        <taxon>Gammaproteobacteria</taxon>
        <taxon>Salinisphaerales</taxon>
        <taxon>Salinisphaeraceae</taxon>
        <taxon>Salinisphaera</taxon>
    </lineage>
</organism>
<evidence type="ECO:0000313" key="4">
    <source>
        <dbReference type="EMBL" id="ERJ17851.1"/>
    </source>
</evidence>
<feature type="domain" description="Phosphoribosyltransferase" evidence="2">
    <location>
        <begin position="143"/>
        <end position="232"/>
    </location>
</feature>
<evidence type="ECO:0000259" key="3">
    <source>
        <dbReference type="Pfam" id="PF18912"/>
    </source>
</evidence>
<comment type="caution">
    <text evidence="4">The sequence shown here is derived from an EMBL/GenBank/DDBJ whole genome shotgun (WGS) entry which is preliminary data.</text>
</comment>
<reference evidence="4 5" key="2">
    <citation type="journal article" date="2013" name="PLoS ONE">
        <title>INDIGO - INtegrated Data Warehouse of MIcrobial GenOmes with Examples from the Red Sea Extremophiles.</title>
        <authorList>
            <person name="Alam I."/>
            <person name="Antunes A."/>
            <person name="Kamau A.A."/>
            <person name="Ba Alawi W."/>
            <person name="Kalkatawi M."/>
            <person name="Stingl U."/>
            <person name="Bajic V.B."/>
        </authorList>
    </citation>
    <scope>NUCLEOTIDE SEQUENCE [LARGE SCALE GENOMIC DNA]</scope>
    <source>
        <strain evidence="4 5">E1L3A</strain>
    </source>
</reference>
<dbReference type="Gene3D" id="3.40.50.2020">
    <property type="match status" value="1"/>
</dbReference>
<dbReference type="EMBL" id="AFNV02000027">
    <property type="protein sequence ID" value="ERJ17851.1"/>
    <property type="molecule type" value="Genomic_DNA"/>
</dbReference>